<organism evidence="3 4">
    <name type="scientific">Rothia kristinae</name>
    <dbReference type="NCBI Taxonomy" id="37923"/>
    <lineage>
        <taxon>Bacteria</taxon>
        <taxon>Bacillati</taxon>
        <taxon>Actinomycetota</taxon>
        <taxon>Actinomycetes</taxon>
        <taxon>Micrococcales</taxon>
        <taxon>Micrococcaceae</taxon>
        <taxon>Rothia</taxon>
    </lineage>
</organism>
<protein>
    <submittedName>
        <fullName evidence="3">Uncharacterized protein</fullName>
    </submittedName>
</protein>
<dbReference type="AlphaFoldDB" id="A0A7T3CJW1"/>
<feature type="transmembrane region" description="Helical" evidence="1">
    <location>
        <begin position="64"/>
        <end position="84"/>
    </location>
</feature>
<reference evidence="3 4" key="1">
    <citation type="submission" date="2020-12" db="EMBL/GenBank/DDBJ databases">
        <title>FDA dAtabase for Regulatory Grade micrObial Sequences (FDA-ARGOS): Supporting development and validation of Infectious Disease Dx tests.</title>
        <authorList>
            <person name="Sproer C."/>
            <person name="Gronow S."/>
            <person name="Severitt S."/>
            <person name="Schroder I."/>
            <person name="Tallon L."/>
            <person name="Sadzewicz L."/>
            <person name="Zhao X."/>
            <person name="Boylan J."/>
            <person name="Ott S."/>
            <person name="Bowen H."/>
            <person name="Vavikolanu K."/>
            <person name="Mehta A."/>
            <person name="Aluvathingal J."/>
            <person name="Nadendla S."/>
            <person name="Lowell S."/>
            <person name="Myers T."/>
            <person name="Yan Y."/>
            <person name="Sichtig H."/>
        </authorList>
    </citation>
    <scope>NUCLEOTIDE SEQUENCE [LARGE SCALE GENOMIC DNA]</scope>
    <source>
        <strain evidence="3 4">FDAARGOS_864</strain>
    </source>
</reference>
<feature type="chain" id="PRO_5032645326" evidence="2">
    <location>
        <begin position="22"/>
        <end position="102"/>
    </location>
</feature>
<accession>A0A7T3CJW1</accession>
<feature type="transmembrane region" description="Helical" evidence="1">
    <location>
        <begin position="31"/>
        <end position="52"/>
    </location>
</feature>
<sequence length="102" mass="11068">MQFTLILSFLLLMSASTPTPAQQPLARSRRLGWTAWFYGAAGLLLTGLALFSAGDGSADSRDRAWRFAGLALLFLSLCSTHAIVSIRARRRLAARDAEPSLT</sequence>
<keyword evidence="1" id="KW-0812">Transmembrane</keyword>
<evidence type="ECO:0000256" key="2">
    <source>
        <dbReference type="SAM" id="SignalP"/>
    </source>
</evidence>
<gene>
    <name evidence="3" type="ORF">I6G21_03135</name>
</gene>
<keyword evidence="1" id="KW-1133">Transmembrane helix</keyword>
<keyword evidence="2" id="KW-0732">Signal</keyword>
<evidence type="ECO:0000313" key="3">
    <source>
        <dbReference type="EMBL" id="QPT54198.1"/>
    </source>
</evidence>
<dbReference type="RefSeq" id="WP_100464874.1">
    <property type="nucleotide sequence ID" value="NZ_CP065738.1"/>
</dbReference>
<name>A0A7T3CJW1_9MICC</name>
<evidence type="ECO:0000313" key="4">
    <source>
        <dbReference type="Proteomes" id="UP000594975"/>
    </source>
</evidence>
<evidence type="ECO:0000256" key="1">
    <source>
        <dbReference type="SAM" id="Phobius"/>
    </source>
</evidence>
<dbReference type="EMBL" id="CP065738">
    <property type="protein sequence ID" value="QPT54198.1"/>
    <property type="molecule type" value="Genomic_DNA"/>
</dbReference>
<proteinExistence type="predicted"/>
<dbReference type="KEGG" id="rkr:I6G21_03135"/>
<feature type="signal peptide" evidence="2">
    <location>
        <begin position="1"/>
        <end position="21"/>
    </location>
</feature>
<keyword evidence="1" id="KW-0472">Membrane</keyword>
<dbReference type="GeneID" id="61262355"/>
<dbReference type="Proteomes" id="UP000594975">
    <property type="component" value="Chromosome"/>
</dbReference>